<sequence length="142" mass="16235">MAADSWGDSKFVEPEAPSKLSWSCRAFWDKRISQEVLGDALGEEFKGYVFKITGGCDKQGFPVKQGVLTPGRVRLLLHRVTYHLTILVALCLEFWPNHSENVFNDPTSLTYEELYDLRNRWATCFLDLYNPVVDDNDADEKA</sequence>
<dbReference type="Pfam" id="PF01092">
    <property type="entry name" value="Ribosomal_S6e"/>
    <property type="match status" value="1"/>
</dbReference>
<keyword evidence="3" id="KW-0687">Ribonucleoprotein</keyword>
<comment type="similarity">
    <text evidence="1">Belongs to the eukaryotic ribosomal protein eS6 family.</text>
</comment>
<dbReference type="AlphaFoldDB" id="A0A2Z6PN03"/>
<accession>A0A2Z6PN03</accession>
<dbReference type="GO" id="GO:0005840">
    <property type="term" value="C:ribosome"/>
    <property type="evidence" value="ECO:0007669"/>
    <property type="project" value="UniProtKB-KW"/>
</dbReference>
<evidence type="ECO:0000256" key="3">
    <source>
        <dbReference type="ARBA" id="ARBA00023274"/>
    </source>
</evidence>
<evidence type="ECO:0000256" key="1">
    <source>
        <dbReference type="ARBA" id="ARBA00009312"/>
    </source>
</evidence>
<dbReference type="GO" id="GO:0006412">
    <property type="term" value="P:translation"/>
    <property type="evidence" value="ECO:0007669"/>
    <property type="project" value="InterPro"/>
</dbReference>
<gene>
    <name evidence="4" type="ORF">TSUD_403270</name>
</gene>
<dbReference type="InterPro" id="IPR001377">
    <property type="entry name" value="Ribosomal_eS6"/>
</dbReference>
<proteinExistence type="inferred from homology"/>
<protein>
    <submittedName>
        <fullName evidence="4">Uncharacterized protein</fullName>
    </submittedName>
</protein>
<evidence type="ECO:0000256" key="2">
    <source>
        <dbReference type="ARBA" id="ARBA00022980"/>
    </source>
</evidence>
<dbReference type="EMBL" id="DF974276">
    <property type="protein sequence ID" value="GAU47017.1"/>
    <property type="molecule type" value="Genomic_DNA"/>
</dbReference>
<dbReference type="OrthoDB" id="1886220at2759"/>
<reference evidence="5" key="1">
    <citation type="journal article" date="2017" name="Front. Plant Sci.">
        <title>Climate Clever Clovers: New Paradigm to Reduce the Environmental Footprint of Ruminants by Breeding Low Methanogenic Forages Utilizing Haplotype Variation.</title>
        <authorList>
            <person name="Kaur P."/>
            <person name="Appels R."/>
            <person name="Bayer P.E."/>
            <person name="Keeble-Gagnere G."/>
            <person name="Wang J."/>
            <person name="Hirakawa H."/>
            <person name="Shirasawa K."/>
            <person name="Vercoe P."/>
            <person name="Stefanova K."/>
            <person name="Durmic Z."/>
            <person name="Nichols P."/>
            <person name="Revell C."/>
            <person name="Isobe S.N."/>
            <person name="Edwards D."/>
            <person name="Erskine W."/>
        </authorList>
    </citation>
    <scope>NUCLEOTIDE SEQUENCE [LARGE SCALE GENOMIC DNA]</scope>
    <source>
        <strain evidence="5">cv. Daliak</strain>
    </source>
</reference>
<dbReference type="GO" id="GO:1990904">
    <property type="term" value="C:ribonucleoprotein complex"/>
    <property type="evidence" value="ECO:0007669"/>
    <property type="project" value="UniProtKB-KW"/>
</dbReference>
<dbReference type="Proteomes" id="UP000242715">
    <property type="component" value="Unassembled WGS sequence"/>
</dbReference>
<evidence type="ECO:0000313" key="4">
    <source>
        <dbReference type="EMBL" id="GAU47017.1"/>
    </source>
</evidence>
<dbReference type="PANTHER" id="PTHR11502">
    <property type="entry name" value="40S RIBOSOMAL PROTEIN S6"/>
    <property type="match status" value="1"/>
</dbReference>
<name>A0A2Z6PN03_TRISU</name>
<keyword evidence="5" id="KW-1185">Reference proteome</keyword>
<organism evidence="4 5">
    <name type="scientific">Trifolium subterraneum</name>
    <name type="common">Subterranean clover</name>
    <dbReference type="NCBI Taxonomy" id="3900"/>
    <lineage>
        <taxon>Eukaryota</taxon>
        <taxon>Viridiplantae</taxon>
        <taxon>Streptophyta</taxon>
        <taxon>Embryophyta</taxon>
        <taxon>Tracheophyta</taxon>
        <taxon>Spermatophyta</taxon>
        <taxon>Magnoliopsida</taxon>
        <taxon>eudicotyledons</taxon>
        <taxon>Gunneridae</taxon>
        <taxon>Pentapetalae</taxon>
        <taxon>rosids</taxon>
        <taxon>fabids</taxon>
        <taxon>Fabales</taxon>
        <taxon>Fabaceae</taxon>
        <taxon>Papilionoideae</taxon>
        <taxon>50 kb inversion clade</taxon>
        <taxon>NPAAA clade</taxon>
        <taxon>Hologalegina</taxon>
        <taxon>IRL clade</taxon>
        <taxon>Trifolieae</taxon>
        <taxon>Trifolium</taxon>
    </lineage>
</organism>
<dbReference type="SMART" id="SM01405">
    <property type="entry name" value="Ribosomal_S6e"/>
    <property type="match status" value="1"/>
</dbReference>
<keyword evidence="2" id="KW-0689">Ribosomal protein</keyword>
<dbReference type="GO" id="GO:0003735">
    <property type="term" value="F:structural constituent of ribosome"/>
    <property type="evidence" value="ECO:0007669"/>
    <property type="project" value="InterPro"/>
</dbReference>
<evidence type="ECO:0000313" key="5">
    <source>
        <dbReference type="Proteomes" id="UP000242715"/>
    </source>
</evidence>